<evidence type="ECO:0000313" key="3">
    <source>
        <dbReference type="Proteomes" id="UP000595140"/>
    </source>
</evidence>
<name>A0A484LR53_9ASTE</name>
<gene>
    <name evidence="2" type="ORF">CCAM_LOCUS20540</name>
</gene>
<reference evidence="2 3" key="1">
    <citation type="submission" date="2018-04" db="EMBL/GenBank/DDBJ databases">
        <authorList>
            <person name="Vogel A."/>
        </authorList>
    </citation>
    <scope>NUCLEOTIDE SEQUENCE [LARGE SCALE GENOMIC DNA]</scope>
</reference>
<dbReference type="AlphaFoldDB" id="A0A484LR53"/>
<feature type="region of interest" description="Disordered" evidence="1">
    <location>
        <begin position="33"/>
        <end position="52"/>
    </location>
</feature>
<accession>A0A484LR53</accession>
<evidence type="ECO:0000256" key="1">
    <source>
        <dbReference type="SAM" id="MobiDB-lite"/>
    </source>
</evidence>
<evidence type="ECO:0000313" key="2">
    <source>
        <dbReference type="EMBL" id="VFQ78764.1"/>
    </source>
</evidence>
<dbReference type="Proteomes" id="UP000595140">
    <property type="component" value="Unassembled WGS sequence"/>
</dbReference>
<dbReference type="EMBL" id="OOIL02001845">
    <property type="protein sequence ID" value="VFQ78764.1"/>
    <property type="molecule type" value="Genomic_DNA"/>
</dbReference>
<organism evidence="2 3">
    <name type="scientific">Cuscuta campestris</name>
    <dbReference type="NCBI Taxonomy" id="132261"/>
    <lineage>
        <taxon>Eukaryota</taxon>
        <taxon>Viridiplantae</taxon>
        <taxon>Streptophyta</taxon>
        <taxon>Embryophyta</taxon>
        <taxon>Tracheophyta</taxon>
        <taxon>Spermatophyta</taxon>
        <taxon>Magnoliopsida</taxon>
        <taxon>eudicotyledons</taxon>
        <taxon>Gunneridae</taxon>
        <taxon>Pentapetalae</taxon>
        <taxon>asterids</taxon>
        <taxon>lamiids</taxon>
        <taxon>Solanales</taxon>
        <taxon>Convolvulaceae</taxon>
        <taxon>Cuscuteae</taxon>
        <taxon>Cuscuta</taxon>
        <taxon>Cuscuta subgen. Grammica</taxon>
        <taxon>Cuscuta sect. Cleistogrammica</taxon>
    </lineage>
</organism>
<keyword evidence="3" id="KW-1185">Reference proteome</keyword>
<sequence length="149" mass="16301">MPLTKMSGAFFNDFSVTVATLRHCYTEIFENAQRTPLPGSPRGHVGPTRNPTSATGYSVALRLILLPQLSAKIRRRGPPPVSIMQRVGPAGDQPLRRPEVVFGRRRRGGEPKLVRTERCRRRGTLPVAAGGFLSELTAAVGEHRFGVST</sequence>
<protein>
    <submittedName>
        <fullName evidence="2">Uncharacterized protein</fullName>
    </submittedName>
</protein>
<proteinExistence type="predicted"/>